<dbReference type="InterPro" id="IPR036396">
    <property type="entry name" value="Cyt_P450_sf"/>
</dbReference>
<accession>A0A1G8U9V4</accession>
<keyword evidence="5" id="KW-0560">Oxidoreductase</keyword>
<dbReference type="GO" id="GO:0005506">
    <property type="term" value="F:iron ion binding"/>
    <property type="evidence" value="ECO:0007669"/>
    <property type="project" value="InterPro"/>
</dbReference>
<evidence type="ECO:0000256" key="6">
    <source>
        <dbReference type="ARBA" id="ARBA00023004"/>
    </source>
</evidence>
<evidence type="ECO:0000256" key="4">
    <source>
        <dbReference type="ARBA" id="ARBA00022723"/>
    </source>
</evidence>
<keyword evidence="6 8" id="KW-0408">Iron</keyword>
<sequence length="415" mass="47753">MSYQPAKDKGFDRSLGILKDGYTFAQKRLQSQHLDVYETKLLGEKAALLGGEKGAELFYDNDKMKRGGAMPAFILKTLFGENGVQTMDGNPFEHRKRLFLSLMTPEALDNLFEITTKHWNLAVDRWKKKRKVVLYDEALYLLMRAACEWAGVPLKEKEVEKRANDFALMIDGFGSLGPKHIQSRKARQRSEQWIEDLILDVRNGKLEAEQGTAIFEMAMHRDLEGNHLDPRMAAIELLNVIRPSVAVSKFIAFGAVAMEEYPEEKGKVANSEDYLYYFAQEVRRFYPFVPYLPARTKKDFTWQGYSFTAGQLVLVDVYGTNHDPRIWEEPETFNPDRFRNWNGGLFDLIPQGGGDYEKNHRCPGEWATLEILKASFQYMSRHLSYKLPKQDLGYSLTKMPAIPNSGFIMKKVEKK</sequence>
<dbReference type="GO" id="GO:0016705">
    <property type="term" value="F:oxidoreductase activity, acting on paired donors, with incorporation or reduction of molecular oxygen"/>
    <property type="evidence" value="ECO:0007669"/>
    <property type="project" value="InterPro"/>
</dbReference>
<dbReference type="PANTHER" id="PTHR24286:SF24">
    <property type="entry name" value="LANOSTEROL 14-ALPHA DEMETHYLASE"/>
    <property type="match status" value="1"/>
</dbReference>
<comment type="similarity">
    <text evidence="2">Belongs to the cytochrome P450 family.</text>
</comment>
<evidence type="ECO:0000256" key="5">
    <source>
        <dbReference type="ARBA" id="ARBA00023002"/>
    </source>
</evidence>
<dbReference type="PRINTS" id="PR00463">
    <property type="entry name" value="EP450I"/>
</dbReference>
<keyword evidence="3 8" id="KW-0349">Heme</keyword>
<proteinExistence type="inferred from homology"/>
<reference evidence="10" key="1">
    <citation type="submission" date="2016-10" db="EMBL/GenBank/DDBJ databases">
        <authorList>
            <person name="Varghese N."/>
            <person name="Submissions S."/>
        </authorList>
    </citation>
    <scope>NUCLEOTIDE SEQUENCE [LARGE SCALE GENOMIC DNA]</scope>
    <source>
        <strain evidence="10">DSM 4771</strain>
    </source>
</reference>
<evidence type="ECO:0000313" key="9">
    <source>
        <dbReference type="EMBL" id="SDJ50528.1"/>
    </source>
</evidence>
<dbReference type="GO" id="GO:0016125">
    <property type="term" value="P:sterol metabolic process"/>
    <property type="evidence" value="ECO:0007669"/>
    <property type="project" value="TreeGrafter"/>
</dbReference>
<protein>
    <submittedName>
        <fullName evidence="9">Fatty-acid peroxygenase</fullName>
    </submittedName>
</protein>
<dbReference type="SMR" id="A0A1G8U9V4"/>
<dbReference type="Pfam" id="PF00067">
    <property type="entry name" value="p450"/>
    <property type="match status" value="1"/>
</dbReference>
<evidence type="ECO:0000256" key="8">
    <source>
        <dbReference type="PIRSR" id="PIRSR602401-1"/>
    </source>
</evidence>
<evidence type="ECO:0000256" key="3">
    <source>
        <dbReference type="ARBA" id="ARBA00022617"/>
    </source>
</evidence>
<evidence type="ECO:0000256" key="7">
    <source>
        <dbReference type="ARBA" id="ARBA00023033"/>
    </source>
</evidence>
<dbReference type="OrthoDB" id="9764248at2"/>
<evidence type="ECO:0000256" key="1">
    <source>
        <dbReference type="ARBA" id="ARBA00001971"/>
    </source>
</evidence>
<dbReference type="AlphaFoldDB" id="A0A1G8U9V4"/>
<keyword evidence="4 8" id="KW-0479">Metal-binding</keyword>
<dbReference type="GO" id="GO:0004497">
    <property type="term" value="F:monooxygenase activity"/>
    <property type="evidence" value="ECO:0007669"/>
    <property type="project" value="UniProtKB-KW"/>
</dbReference>
<dbReference type="InterPro" id="IPR002401">
    <property type="entry name" value="Cyt_P450_E_grp-I"/>
</dbReference>
<dbReference type="STRING" id="86666.SAMN04490247_2130"/>
<gene>
    <name evidence="9" type="ORF">SAMN04490247_2130</name>
</gene>
<dbReference type="SUPFAM" id="SSF48264">
    <property type="entry name" value="Cytochrome P450"/>
    <property type="match status" value="1"/>
</dbReference>
<dbReference type="Proteomes" id="UP000199225">
    <property type="component" value="Unassembled WGS sequence"/>
</dbReference>
<dbReference type="Gene3D" id="1.10.630.10">
    <property type="entry name" value="Cytochrome P450"/>
    <property type="match status" value="1"/>
</dbReference>
<dbReference type="InterPro" id="IPR001128">
    <property type="entry name" value="Cyt_P450"/>
</dbReference>
<dbReference type="RefSeq" id="WP_093193853.1">
    <property type="nucleotide sequence ID" value="NZ_FNEV01000006.1"/>
</dbReference>
<dbReference type="GO" id="GO:0020037">
    <property type="term" value="F:heme binding"/>
    <property type="evidence" value="ECO:0007669"/>
    <property type="project" value="InterPro"/>
</dbReference>
<feature type="binding site" description="axial binding residue" evidence="8">
    <location>
        <position position="362"/>
    </location>
    <ligand>
        <name>heme</name>
        <dbReference type="ChEBI" id="CHEBI:30413"/>
    </ligand>
    <ligandPart>
        <name>Fe</name>
        <dbReference type="ChEBI" id="CHEBI:18248"/>
    </ligandPart>
</feature>
<evidence type="ECO:0000313" key="10">
    <source>
        <dbReference type="Proteomes" id="UP000199225"/>
    </source>
</evidence>
<name>A0A1G8U9V4_9BACI</name>
<dbReference type="CDD" id="cd11067">
    <property type="entry name" value="CYP152"/>
    <property type="match status" value="1"/>
</dbReference>
<dbReference type="PANTHER" id="PTHR24286">
    <property type="entry name" value="CYTOCHROME P450 26"/>
    <property type="match status" value="1"/>
</dbReference>
<dbReference type="EMBL" id="FNEV01000006">
    <property type="protein sequence ID" value="SDJ50528.1"/>
    <property type="molecule type" value="Genomic_DNA"/>
</dbReference>
<keyword evidence="10" id="KW-1185">Reference proteome</keyword>
<evidence type="ECO:0000256" key="2">
    <source>
        <dbReference type="ARBA" id="ARBA00010617"/>
    </source>
</evidence>
<keyword evidence="7" id="KW-0503">Monooxygenase</keyword>
<comment type="cofactor">
    <cofactor evidence="1 8">
        <name>heme</name>
        <dbReference type="ChEBI" id="CHEBI:30413"/>
    </cofactor>
</comment>
<organism evidence="9 10">
    <name type="scientific">Salimicrobium halophilum</name>
    <dbReference type="NCBI Taxonomy" id="86666"/>
    <lineage>
        <taxon>Bacteria</taxon>
        <taxon>Bacillati</taxon>
        <taxon>Bacillota</taxon>
        <taxon>Bacilli</taxon>
        <taxon>Bacillales</taxon>
        <taxon>Bacillaceae</taxon>
        <taxon>Salimicrobium</taxon>
    </lineage>
</organism>